<accession>A0A183NV29</accession>
<dbReference type="STRING" id="31246.A0A183NV29"/>
<dbReference type="Gene3D" id="1.20.1730.10">
    <property type="entry name" value="Sodium/glucose cotransporter"/>
    <property type="match status" value="1"/>
</dbReference>
<proteinExistence type="inferred from homology"/>
<gene>
    <name evidence="7" type="ORF">SMTD_LOCUS5965</name>
</gene>
<dbReference type="EMBL" id="UZAL01027306">
    <property type="protein sequence ID" value="VDP31303.1"/>
    <property type="molecule type" value="Genomic_DNA"/>
</dbReference>
<keyword evidence="3" id="KW-0812">Transmembrane</keyword>
<evidence type="ECO:0000313" key="8">
    <source>
        <dbReference type="Proteomes" id="UP000269396"/>
    </source>
</evidence>
<keyword evidence="5" id="KW-0472">Membrane</keyword>
<dbReference type="PANTHER" id="PTHR11819">
    <property type="entry name" value="SOLUTE CARRIER FAMILY 5"/>
    <property type="match status" value="1"/>
</dbReference>
<sequence>MPIQVSTLPEYMKKRFGGNRIQMYLAVISLVLYIFTKISVNLYSGSLFLAEALEWNTWLSIIILLSITTLITVTGFIKVGGFQGLLDAYGGAIAEVNISSREGGNLLNTMILTAKEKNITSLLQLSNELTIDSRLRCSLPSRKAFRLLREINDPDMPWLGFLLGQTPSSIWYWCADQMMVQRTLAAKSLSHAQGATLMTGIIKQIPIFIMVIPGMISRVLYPNEIGCFPGSDCLKVCGHRNGCSNMAYPKLVIDLMPSGTLLSRLCTNEM</sequence>
<keyword evidence="8" id="KW-1185">Reference proteome</keyword>
<dbReference type="PROSITE" id="PS50283">
    <property type="entry name" value="NA_SOLUT_SYMP_3"/>
    <property type="match status" value="1"/>
</dbReference>
<name>A0A183NV29_9TREM</name>
<evidence type="ECO:0000256" key="1">
    <source>
        <dbReference type="ARBA" id="ARBA00004141"/>
    </source>
</evidence>
<evidence type="ECO:0000256" key="6">
    <source>
        <dbReference type="RuleBase" id="RU362091"/>
    </source>
</evidence>
<keyword evidence="4" id="KW-1133">Transmembrane helix</keyword>
<dbReference type="AlphaFoldDB" id="A0A183NV29"/>
<evidence type="ECO:0000256" key="2">
    <source>
        <dbReference type="ARBA" id="ARBA00006434"/>
    </source>
</evidence>
<dbReference type="Pfam" id="PF00474">
    <property type="entry name" value="SSF"/>
    <property type="match status" value="1"/>
</dbReference>
<comment type="similarity">
    <text evidence="2 6">Belongs to the sodium:solute symporter (SSF) (TC 2.A.21) family.</text>
</comment>
<dbReference type="GO" id="GO:0005886">
    <property type="term" value="C:plasma membrane"/>
    <property type="evidence" value="ECO:0007669"/>
    <property type="project" value="TreeGrafter"/>
</dbReference>
<organism evidence="7 8">
    <name type="scientific">Schistosoma mattheei</name>
    <dbReference type="NCBI Taxonomy" id="31246"/>
    <lineage>
        <taxon>Eukaryota</taxon>
        <taxon>Metazoa</taxon>
        <taxon>Spiralia</taxon>
        <taxon>Lophotrochozoa</taxon>
        <taxon>Platyhelminthes</taxon>
        <taxon>Trematoda</taxon>
        <taxon>Digenea</taxon>
        <taxon>Strigeidida</taxon>
        <taxon>Schistosomatoidea</taxon>
        <taxon>Schistosomatidae</taxon>
        <taxon>Schistosoma</taxon>
    </lineage>
</organism>
<evidence type="ECO:0000256" key="4">
    <source>
        <dbReference type="ARBA" id="ARBA00022989"/>
    </source>
</evidence>
<dbReference type="Proteomes" id="UP000269396">
    <property type="component" value="Unassembled WGS sequence"/>
</dbReference>
<evidence type="ECO:0000256" key="5">
    <source>
        <dbReference type="ARBA" id="ARBA00023136"/>
    </source>
</evidence>
<protein>
    <submittedName>
        <fullName evidence="7">Uncharacterized protein</fullName>
    </submittedName>
</protein>
<dbReference type="InterPro" id="IPR001734">
    <property type="entry name" value="Na/solute_symporter"/>
</dbReference>
<dbReference type="PANTHER" id="PTHR11819:SF150">
    <property type="entry name" value="SODIUM_MYO-INOSITOL COTRANSPORTER"/>
    <property type="match status" value="1"/>
</dbReference>
<dbReference type="InterPro" id="IPR038377">
    <property type="entry name" value="Na/Glc_symporter_sf"/>
</dbReference>
<reference evidence="7 8" key="1">
    <citation type="submission" date="2018-11" db="EMBL/GenBank/DDBJ databases">
        <authorList>
            <consortium name="Pathogen Informatics"/>
        </authorList>
    </citation>
    <scope>NUCLEOTIDE SEQUENCE [LARGE SCALE GENOMIC DNA]</scope>
    <source>
        <strain>Denwood</strain>
        <strain evidence="8">Zambia</strain>
    </source>
</reference>
<comment type="subcellular location">
    <subcellularLocation>
        <location evidence="1">Membrane</location>
        <topology evidence="1">Multi-pass membrane protein</topology>
    </subcellularLocation>
</comment>
<evidence type="ECO:0000313" key="7">
    <source>
        <dbReference type="EMBL" id="VDP31303.1"/>
    </source>
</evidence>
<dbReference type="GO" id="GO:0005412">
    <property type="term" value="F:D-glucose:sodium symporter activity"/>
    <property type="evidence" value="ECO:0007669"/>
    <property type="project" value="TreeGrafter"/>
</dbReference>
<evidence type="ECO:0000256" key="3">
    <source>
        <dbReference type="ARBA" id="ARBA00022692"/>
    </source>
</evidence>